<evidence type="ECO:0000256" key="2">
    <source>
        <dbReference type="ARBA" id="ARBA00022741"/>
    </source>
</evidence>
<dbReference type="GO" id="GO:0016787">
    <property type="term" value="F:hydrolase activity"/>
    <property type="evidence" value="ECO:0007669"/>
    <property type="project" value="UniProtKB-KW"/>
</dbReference>
<keyword evidence="4" id="KW-0347">Helicase</keyword>
<dbReference type="InterPro" id="IPR027417">
    <property type="entry name" value="P-loop_NTPase"/>
</dbReference>
<evidence type="ECO:0000313" key="11">
    <source>
        <dbReference type="EnsemblPlants" id="OMERI01G38350.4"/>
    </source>
</evidence>
<feature type="region of interest" description="Disordered" evidence="8">
    <location>
        <begin position="52"/>
        <end position="119"/>
    </location>
</feature>
<evidence type="ECO:0000256" key="6">
    <source>
        <dbReference type="ARBA" id="ARBA00022884"/>
    </source>
</evidence>
<dbReference type="InterPro" id="IPR001650">
    <property type="entry name" value="Helicase_C-like"/>
</dbReference>
<reference evidence="11" key="1">
    <citation type="submission" date="2015-04" db="UniProtKB">
        <authorList>
            <consortium name="EnsemblPlants"/>
        </authorList>
    </citation>
    <scope>IDENTIFICATION</scope>
</reference>
<feature type="compositionally biased region" description="Low complexity" evidence="8">
    <location>
        <begin position="69"/>
        <end position="84"/>
    </location>
</feature>
<dbReference type="InterPro" id="IPR014001">
    <property type="entry name" value="Helicase_ATP-bd"/>
</dbReference>
<evidence type="ECO:0000256" key="5">
    <source>
        <dbReference type="ARBA" id="ARBA00022840"/>
    </source>
</evidence>
<evidence type="ECO:0000256" key="1">
    <source>
        <dbReference type="ARBA" id="ARBA00012552"/>
    </source>
</evidence>
<evidence type="ECO:0000259" key="9">
    <source>
        <dbReference type="PROSITE" id="PS51194"/>
    </source>
</evidence>
<dbReference type="Gene3D" id="3.40.50.300">
    <property type="entry name" value="P-loop containing nucleotide triphosphate hydrolases"/>
    <property type="match status" value="3"/>
</dbReference>
<feature type="compositionally biased region" description="Basic and acidic residues" evidence="8">
    <location>
        <begin position="1"/>
        <end position="10"/>
    </location>
</feature>
<feature type="region of interest" description="Disordered" evidence="8">
    <location>
        <begin position="553"/>
        <end position="587"/>
    </location>
</feature>
<feature type="domain" description="Helicase C-terminal" evidence="9">
    <location>
        <begin position="424"/>
        <end position="500"/>
    </location>
</feature>
<evidence type="ECO:0000259" key="10">
    <source>
        <dbReference type="PROSITE" id="PS51195"/>
    </source>
</evidence>
<dbReference type="SMART" id="SM00487">
    <property type="entry name" value="DEXDc"/>
    <property type="match status" value="1"/>
</dbReference>
<protein>
    <recommendedName>
        <fullName evidence="1">RNA helicase</fullName>
        <ecNumber evidence="1">3.6.4.13</ecNumber>
    </recommendedName>
</protein>
<name>A0A0E0CBZ5_9ORYZ</name>
<keyword evidence="5" id="KW-0067">ATP-binding</keyword>
<keyword evidence="2" id="KW-0547">Nucleotide-binding</keyword>
<proteinExistence type="predicted"/>
<keyword evidence="3" id="KW-0378">Hydrolase</keyword>
<dbReference type="PROSITE" id="PS51195">
    <property type="entry name" value="Q_MOTIF"/>
    <property type="match status" value="1"/>
</dbReference>
<feature type="short sequence motif" description="Q motif" evidence="7">
    <location>
        <begin position="256"/>
        <end position="284"/>
    </location>
</feature>
<dbReference type="AlphaFoldDB" id="A0A0E0CBZ5"/>
<dbReference type="Pfam" id="PF00271">
    <property type="entry name" value="Helicase_C"/>
    <property type="match status" value="1"/>
</dbReference>
<evidence type="ECO:0000256" key="8">
    <source>
        <dbReference type="SAM" id="MobiDB-lite"/>
    </source>
</evidence>
<reference evidence="11" key="2">
    <citation type="submission" date="2018-05" db="EMBL/GenBank/DDBJ databases">
        <title>OmerRS3 (Oryza meridionalis Reference Sequence Version 3).</title>
        <authorList>
            <person name="Zhang J."/>
            <person name="Kudrna D."/>
            <person name="Lee S."/>
            <person name="Talag J."/>
            <person name="Welchert J."/>
            <person name="Wing R.A."/>
        </authorList>
    </citation>
    <scope>NUCLEOTIDE SEQUENCE [LARGE SCALE GENOMIC DNA]</scope>
    <source>
        <strain evidence="11">cv. OR44</strain>
    </source>
</reference>
<dbReference type="InterPro" id="IPR014014">
    <property type="entry name" value="RNA_helicase_DEAD_Q_motif"/>
</dbReference>
<dbReference type="SMART" id="SM00490">
    <property type="entry name" value="HELICc"/>
    <property type="match status" value="1"/>
</dbReference>
<dbReference type="Proteomes" id="UP000008021">
    <property type="component" value="Chromosome 1"/>
</dbReference>
<feature type="compositionally biased region" description="Gly residues" evidence="8">
    <location>
        <begin position="557"/>
        <end position="572"/>
    </location>
</feature>
<dbReference type="GO" id="GO:0003724">
    <property type="term" value="F:RNA helicase activity"/>
    <property type="evidence" value="ECO:0007669"/>
    <property type="project" value="UniProtKB-EC"/>
</dbReference>
<evidence type="ECO:0000313" key="12">
    <source>
        <dbReference type="Proteomes" id="UP000008021"/>
    </source>
</evidence>
<dbReference type="EC" id="3.6.4.13" evidence="1"/>
<dbReference type="GO" id="GO:0003723">
    <property type="term" value="F:RNA binding"/>
    <property type="evidence" value="ECO:0007669"/>
    <property type="project" value="UniProtKB-KW"/>
</dbReference>
<feature type="region of interest" description="Disordered" evidence="8">
    <location>
        <begin position="1"/>
        <end position="25"/>
    </location>
</feature>
<dbReference type="SUPFAM" id="SSF52540">
    <property type="entry name" value="P-loop containing nucleoside triphosphate hydrolases"/>
    <property type="match status" value="2"/>
</dbReference>
<keyword evidence="12" id="KW-1185">Reference proteome</keyword>
<feature type="domain" description="DEAD-box RNA helicase Q" evidence="10">
    <location>
        <begin position="256"/>
        <end position="284"/>
    </location>
</feature>
<evidence type="ECO:0000256" key="3">
    <source>
        <dbReference type="ARBA" id="ARBA00022801"/>
    </source>
</evidence>
<dbReference type="EnsemblPlants" id="OMERI01G38350.4">
    <property type="protein sequence ID" value="OMERI01G38350.4"/>
    <property type="gene ID" value="OMERI01G38350"/>
</dbReference>
<evidence type="ECO:0000256" key="7">
    <source>
        <dbReference type="PROSITE-ProRule" id="PRU00552"/>
    </source>
</evidence>
<organism evidence="11">
    <name type="scientific">Oryza meridionalis</name>
    <dbReference type="NCBI Taxonomy" id="40149"/>
    <lineage>
        <taxon>Eukaryota</taxon>
        <taxon>Viridiplantae</taxon>
        <taxon>Streptophyta</taxon>
        <taxon>Embryophyta</taxon>
        <taxon>Tracheophyta</taxon>
        <taxon>Spermatophyta</taxon>
        <taxon>Magnoliopsida</taxon>
        <taxon>Liliopsida</taxon>
        <taxon>Poales</taxon>
        <taxon>Poaceae</taxon>
        <taxon>BOP clade</taxon>
        <taxon>Oryzoideae</taxon>
        <taxon>Oryzeae</taxon>
        <taxon>Oryzinae</taxon>
        <taxon>Oryza</taxon>
    </lineage>
</organism>
<accession>A0A0E0CBZ5</accession>
<evidence type="ECO:0000256" key="4">
    <source>
        <dbReference type="ARBA" id="ARBA00022806"/>
    </source>
</evidence>
<keyword evidence="6" id="KW-0694">RNA-binding</keyword>
<dbReference type="InterPro" id="IPR011545">
    <property type="entry name" value="DEAD/DEAH_box_helicase_dom"/>
</dbReference>
<dbReference type="PROSITE" id="PS51194">
    <property type="entry name" value="HELICASE_CTER"/>
    <property type="match status" value="1"/>
</dbReference>
<dbReference type="CDD" id="cd18787">
    <property type="entry name" value="SF2_C_DEAD"/>
    <property type="match status" value="1"/>
</dbReference>
<dbReference type="PANTHER" id="PTHR47958">
    <property type="entry name" value="ATP-DEPENDENT RNA HELICASE DBP3"/>
    <property type="match status" value="1"/>
</dbReference>
<dbReference type="Pfam" id="PF00270">
    <property type="entry name" value="DEAD"/>
    <property type="match status" value="1"/>
</dbReference>
<dbReference type="GO" id="GO:0005524">
    <property type="term" value="F:ATP binding"/>
    <property type="evidence" value="ECO:0007669"/>
    <property type="project" value="UniProtKB-KW"/>
</dbReference>
<sequence length="587" mass="63716">MAAYSEREMRPITSLRHGPITRGGSCVRDFSCSDPTRFASLTHQNQTTGLLAPPHAAFLPDPNPPRRLPFPSSSSTPTAAAPPDSGEPSRACARTETSRTGDMNPYDLRYADPSSYRDRRSDLAGAPVLAASAPAAANPYAAAYAPAPAAPVAPAGGDFSRFGGRGRGGGAGGGGWGRGGGGGAGGYRGGGGRGGGRDALDSLSLPKPDFRSLIPFEKNFYVECPAVQAMSDMDVSQYRRQRDITVEGHDVPKPVRYFQEANFPEYCMQAIAKSGFVEPTPIQSQGWPMALKGRDMIGIAQTGSGKTLSYLLPGLVHVGAQPRLENWLFKYNKNLANLDHTQEPEALVSMVEHLRDHKYVTLEEIRPDRQTLYWSATWPREVESLARQFLQNPYKVIIGSPDLKANHSIQQIIEVISEHEKYPRLSKLLSDLMDGSRILIFFQTKKDCDKVTRQLRMDGWPALSIHGDKAQAERDYVLAEFKSGKSPIMAATDVAARGLDYIHRIGRTGRAGASGTAFTFFTHSNAKFSRNLVKILREAGQVVNPALESMAKSASSMGGGNFRSRGRGGFGNRSGSNSIPIRGRRPY</sequence>
<dbReference type="Gramene" id="OMERI01G38350.4">
    <property type="protein sequence ID" value="OMERI01G38350.4"/>
    <property type="gene ID" value="OMERI01G38350"/>
</dbReference>